<feature type="transmembrane region" description="Helical" evidence="1">
    <location>
        <begin position="167"/>
        <end position="185"/>
    </location>
</feature>
<dbReference type="Proteomes" id="UP000239366">
    <property type="component" value="Unassembled WGS sequence"/>
</dbReference>
<sequence length="225" mass="25621">MFVGHYAAAFALKGKEPSVSLGMLFIGVQLVDIFFFPFALYGIESLHFEDSHNQVNNFVMEFPYTHGLLASIVWSLAFILLYLIWPSKKKKTSRIALFLGLSVVSHWFVDLLVHTPDLPLVHGDPKYGFGLWQNKHMAFSAELSLLVVCWCYYFFKSQAKSKSRQFFMVLFLLFLIAVNTLNFYVLPASENLEELTINALAAYFILALLAGAFDLKRKEKKPATT</sequence>
<keyword evidence="1" id="KW-0812">Transmembrane</keyword>
<protein>
    <submittedName>
        <fullName evidence="2">Uncharacterized protein</fullName>
    </submittedName>
</protein>
<gene>
    <name evidence="2" type="ORF">BST99_10735</name>
</gene>
<proteinExistence type="predicted"/>
<accession>A0A2S7T888</accession>
<feature type="transmembrane region" description="Helical" evidence="1">
    <location>
        <begin position="21"/>
        <end position="43"/>
    </location>
</feature>
<evidence type="ECO:0000313" key="2">
    <source>
        <dbReference type="EMBL" id="PQJ16139.1"/>
    </source>
</evidence>
<keyword evidence="3" id="KW-1185">Reference proteome</keyword>
<organism evidence="2 3">
    <name type="scientific">Aureicoccus marinus</name>
    <dbReference type="NCBI Taxonomy" id="754435"/>
    <lineage>
        <taxon>Bacteria</taxon>
        <taxon>Pseudomonadati</taxon>
        <taxon>Bacteroidota</taxon>
        <taxon>Flavobacteriia</taxon>
        <taxon>Flavobacteriales</taxon>
        <taxon>Flavobacteriaceae</taxon>
        <taxon>Aureicoccus</taxon>
    </lineage>
</organism>
<feature type="transmembrane region" description="Helical" evidence="1">
    <location>
        <begin position="95"/>
        <end position="116"/>
    </location>
</feature>
<dbReference type="AlphaFoldDB" id="A0A2S7T888"/>
<comment type="caution">
    <text evidence="2">The sequence shown here is derived from an EMBL/GenBank/DDBJ whole genome shotgun (WGS) entry which is preliminary data.</text>
</comment>
<evidence type="ECO:0000313" key="3">
    <source>
        <dbReference type="Proteomes" id="UP000239366"/>
    </source>
</evidence>
<feature type="transmembrane region" description="Helical" evidence="1">
    <location>
        <begin position="63"/>
        <end position="83"/>
    </location>
</feature>
<feature type="transmembrane region" description="Helical" evidence="1">
    <location>
        <begin position="136"/>
        <end position="155"/>
    </location>
</feature>
<feature type="transmembrane region" description="Helical" evidence="1">
    <location>
        <begin position="197"/>
        <end position="215"/>
    </location>
</feature>
<dbReference type="OrthoDB" id="327431at2"/>
<dbReference type="EMBL" id="MQVX01000001">
    <property type="protein sequence ID" value="PQJ16139.1"/>
    <property type="molecule type" value="Genomic_DNA"/>
</dbReference>
<evidence type="ECO:0000256" key="1">
    <source>
        <dbReference type="SAM" id="Phobius"/>
    </source>
</evidence>
<dbReference type="RefSeq" id="WP_105001810.1">
    <property type="nucleotide sequence ID" value="NZ_MQVX01000001.1"/>
</dbReference>
<keyword evidence="1" id="KW-0472">Membrane</keyword>
<name>A0A2S7T888_9FLAO</name>
<reference evidence="3" key="1">
    <citation type="submission" date="2016-11" db="EMBL/GenBank/DDBJ databases">
        <title>Trade-off between light-utilization and light-protection in marine flavobacteria.</title>
        <authorList>
            <person name="Kumagai Y."/>
            <person name="Yoshizawa S."/>
            <person name="Kogure K."/>
        </authorList>
    </citation>
    <scope>NUCLEOTIDE SEQUENCE [LARGE SCALE GENOMIC DNA]</scope>
    <source>
        <strain evidence="3">SG-18</strain>
    </source>
</reference>
<keyword evidence="1" id="KW-1133">Transmembrane helix</keyword>